<keyword evidence="6" id="KW-1185">Reference proteome</keyword>
<keyword evidence="1" id="KW-0378">Hydrolase</keyword>
<evidence type="ECO:0000259" key="3">
    <source>
        <dbReference type="PROSITE" id="PS51192"/>
    </source>
</evidence>
<dbReference type="eggNOG" id="COG0553">
    <property type="taxonomic scope" value="Bacteria"/>
</dbReference>
<dbReference type="PROSITE" id="PS51194">
    <property type="entry name" value="HELICASE_CTER"/>
    <property type="match status" value="1"/>
</dbReference>
<accession>W0F5R7</accession>
<name>W0F5R7_9BACT</name>
<evidence type="ECO:0000256" key="2">
    <source>
        <dbReference type="SAM" id="MobiDB-lite"/>
    </source>
</evidence>
<dbReference type="InterPro" id="IPR000330">
    <property type="entry name" value="SNF2_N"/>
</dbReference>
<feature type="region of interest" description="Disordered" evidence="2">
    <location>
        <begin position="1"/>
        <end position="22"/>
    </location>
</feature>
<dbReference type="InterPro" id="IPR049730">
    <property type="entry name" value="SNF2/RAD54-like_C"/>
</dbReference>
<proteinExistence type="predicted"/>
<evidence type="ECO:0000259" key="4">
    <source>
        <dbReference type="PROSITE" id="PS51194"/>
    </source>
</evidence>
<dbReference type="SMART" id="SM00490">
    <property type="entry name" value="HELICc"/>
    <property type="match status" value="1"/>
</dbReference>
<evidence type="ECO:0000256" key="1">
    <source>
        <dbReference type="ARBA" id="ARBA00022801"/>
    </source>
</evidence>
<dbReference type="InterPro" id="IPR001650">
    <property type="entry name" value="Helicase_C-like"/>
</dbReference>
<dbReference type="SUPFAM" id="SSF52540">
    <property type="entry name" value="P-loop containing nucleoside triphosphate hydrolases"/>
    <property type="match status" value="2"/>
</dbReference>
<dbReference type="InterPro" id="IPR027417">
    <property type="entry name" value="P-loop_NTPase"/>
</dbReference>
<gene>
    <name evidence="5" type="ORF">NIASO_19810</name>
</gene>
<dbReference type="GO" id="GO:0016787">
    <property type="term" value="F:hydrolase activity"/>
    <property type="evidence" value="ECO:0007669"/>
    <property type="project" value="UniProtKB-KW"/>
</dbReference>
<dbReference type="InterPro" id="IPR014001">
    <property type="entry name" value="Helicase_ATP-bd"/>
</dbReference>
<feature type="domain" description="Helicase C-terminal" evidence="4">
    <location>
        <begin position="804"/>
        <end position="959"/>
    </location>
</feature>
<dbReference type="KEGG" id="nso:NIASO_19810"/>
<feature type="domain" description="Helicase ATP-binding" evidence="3">
    <location>
        <begin position="519"/>
        <end position="677"/>
    </location>
</feature>
<keyword evidence="5" id="KW-0547">Nucleotide-binding</keyword>
<dbReference type="CDD" id="cd18793">
    <property type="entry name" value="SF2_C_SNF"/>
    <property type="match status" value="1"/>
</dbReference>
<dbReference type="PROSITE" id="PS51192">
    <property type="entry name" value="HELICASE_ATP_BIND_1"/>
    <property type="match status" value="1"/>
</dbReference>
<reference evidence="5 6" key="1">
    <citation type="submission" date="2013-12" db="EMBL/GenBank/DDBJ databases">
        <authorList>
            <consortium name="DOE Joint Genome Institute"/>
            <person name="Eisen J."/>
            <person name="Huntemann M."/>
            <person name="Han J."/>
            <person name="Chen A."/>
            <person name="Kyrpides N."/>
            <person name="Mavromatis K."/>
            <person name="Markowitz V."/>
            <person name="Palaniappan K."/>
            <person name="Ivanova N."/>
            <person name="Schaumberg A."/>
            <person name="Pati A."/>
            <person name="Liolios K."/>
            <person name="Nordberg H.P."/>
            <person name="Cantor M.N."/>
            <person name="Hua S.X."/>
            <person name="Woyke T."/>
        </authorList>
    </citation>
    <scope>NUCLEOTIDE SEQUENCE [LARGE SCALE GENOMIC DNA]</scope>
    <source>
        <strain evidence="6">DSM 19437</strain>
    </source>
</reference>
<dbReference type="GO" id="GO:0005524">
    <property type="term" value="F:ATP binding"/>
    <property type="evidence" value="ECO:0007669"/>
    <property type="project" value="InterPro"/>
</dbReference>
<keyword evidence="5" id="KW-0347">Helicase</keyword>
<dbReference type="EMBL" id="CP007035">
    <property type="protein sequence ID" value="AHF16814.1"/>
    <property type="molecule type" value="Genomic_DNA"/>
</dbReference>
<dbReference type="AlphaFoldDB" id="W0F5R7"/>
<dbReference type="Proteomes" id="UP000003586">
    <property type="component" value="Chromosome"/>
</dbReference>
<sequence>MRFPNLQWEQDNNRKQMKPSITDQKTSALLLSPGKTGEKKGLLQILTVDKTIHPPVYKTEPINSRLAIGAFGRLPDKLLKLFNLFSEESMMKTTVPIKQLYDAQQNDLAYPAFQKKELIRHQYDLFRELKPFMGTIKWYHTYPGAGGRMITAPCQLCMERPFLKFNVAREDAHYVIETIIELKNSDYPLNAFQRDAFFIQKDNNYYFLPLRDAQTLDWLEAQLLHYSQFKDKNQLGLILDTLQDKYPVNRNEWERKETIEVLPQPRVLLSELNDSFLMFTPQWLYDGWLVEGDWEPETTIHQKDTALIISRNKAAEEKLTTLLLSLHPKFADQKRGYYYLSFAEAQKRQWFPRAYHQLLTSGIELAGMDLLKHFRYSQHLPETDMELVTEDGRSCTYKLVVQFGKETLSTAELQKVLWGGQTAVLLKDGSLGLLNADWMQQYATLIKHGKVTKQHLVVSRWLQLSLQASEQTGRPTEGEVTTWWQRWQQWQQGQTVHPVPASINASLRSYQQKGYDWLCLMAAAGAGGCLADDMGLGKTLQSICFITKILEEHPGAQALVVCPASLIYNWEQELKKFAPHLRTVVYHGAQRTATIDDPAAQVIITSYGTLRAAEERFAVIPYKVVFIDESHNIKNPAAKITRAVGNLRGDLFFALSGTPVVNNTFDLYAQLNTVLPGLFGSREFFKREYADPIDRYADEVKQQQLQKLIAPFVLRRTKEQVATDLPEKMETILWCDMGESQRAAYEEVKEQIRGEVFSGIKTNGIAKSKLNVLQGILKLRQICNSPLLVEEAAAFSSDAIKMNILFDELEPIRSQHKVLVFSQFTRMLDLLAETCDQNNISYFHFDGQTPPAQRAQMVETFQQPGNTTNLFLISLKAGNAGLTLTAADYVFLFDPWWNEAVQQQAINRTHRIGQQKNVFAYKMICRNSIEEKILRLQERKQNLAADLISTDEGFMKSLSQEDVEWLFG</sequence>
<evidence type="ECO:0000313" key="5">
    <source>
        <dbReference type="EMBL" id="AHF16814.1"/>
    </source>
</evidence>
<dbReference type="Pfam" id="PF00271">
    <property type="entry name" value="Helicase_C"/>
    <property type="match status" value="1"/>
</dbReference>
<dbReference type="GO" id="GO:0004386">
    <property type="term" value="F:helicase activity"/>
    <property type="evidence" value="ECO:0007669"/>
    <property type="project" value="UniProtKB-KW"/>
</dbReference>
<dbReference type="InterPro" id="IPR038718">
    <property type="entry name" value="SNF2-like_sf"/>
</dbReference>
<keyword evidence="5" id="KW-0067">ATP-binding</keyword>
<dbReference type="Gene3D" id="3.40.50.10810">
    <property type="entry name" value="Tandem AAA-ATPase domain"/>
    <property type="match status" value="1"/>
</dbReference>
<dbReference type="PANTHER" id="PTHR10799">
    <property type="entry name" value="SNF2/RAD54 HELICASE FAMILY"/>
    <property type="match status" value="1"/>
</dbReference>
<protein>
    <submittedName>
        <fullName evidence="5">Helicase SNF2</fullName>
    </submittedName>
</protein>
<dbReference type="HOGENOM" id="CLU_000315_21_3_10"/>
<evidence type="ECO:0000313" key="6">
    <source>
        <dbReference type="Proteomes" id="UP000003586"/>
    </source>
</evidence>
<dbReference type="Pfam" id="PF00176">
    <property type="entry name" value="SNF2-rel_dom"/>
    <property type="match status" value="1"/>
</dbReference>
<dbReference type="STRING" id="929713.NIASO_19810"/>
<dbReference type="Gene3D" id="3.40.50.300">
    <property type="entry name" value="P-loop containing nucleotide triphosphate hydrolases"/>
    <property type="match status" value="1"/>
</dbReference>
<organism evidence="5 6">
    <name type="scientific">Niabella soli DSM 19437</name>
    <dbReference type="NCBI Taxonomy" id="929713"/>
    <lineage>
        <taxon>Bacteria</taxon>
        <taxon>Pseudomonadati</taxon>
        <taxon>Bacteroidota</taxon>
        <taxon>Chitinophagia</taxon>
        <taxon>Chitinophagales</taxon>
        <taxon>Chitinophagaceae</taxon>
        <taxon>Niabella</taxon>
    </lineage>
</organism>
<dbReference type="SMART" id="SM00487">
    <property type="entry name" value="DEXDc"/>
    <property type="match status" value="1"/>
</dbReference>